<keyword evidence="2" id="KW-0812">Transmembrane</keyword>
<reference evidence="3" key="1">
    <citation type="journal article" date="2014" name="Int. J. Syst. Evol. Microbiol.">
        <title>Complete genome sequence of Corynebacterium casei LMG S-19264T (=DSM 44701T), isolated from a smear-ripened cheese.</title>
        <authorList>
            <consortium name="US DOE Joint Genome Institute (JGI-PGF)"/>
            <person name="Walter F."/>
            <person name="Albersmeier A."/>
            <person name="Kalinowski J."/>
            <person name="Ruckert C."/>
        </authorList>
    </citation>
    <scope>NUCLEOTIDE SEQUENCE</scope>
    <source>
        <strain evidence="3">JCM 4637</strain>
    </source>
</reference>
<feature type="region of interest" description="Disordered" evidence="1">
    <location>
        <begin position="422"/>
        <end position="636"/>
    </location>
</feature>
<dbReference type="EMBL" id="BMVC01000005">
    <property type="protein sequence ID" value="GHC94187.1"/>
    <property type="molecule type" value="Genomic_DNA"/>
</dbReference>
<keyword evidence="2" id="KW-1133">Transmembrane helix</keyword>
<feature type="transmembrane region" description="Helical" evidence="2">
    <location>
        <begin position="307"/>
        <end position="327"/>
    </location>
</feature>
<evidence type="ECO:0000313" key="3">
    <source>
        <dbReference type="EMBL" id="GHC94187.1"/>
    </source>
</evidence>
<feature type="transmembrane region" description="Helical" evidence="2">
    <location>
        <begin position="391"/>
        <end position="415"/>
    </location>
</feature>
<protein>
    <recommendedName>
        <fullName evidence="5">Integral membrane protein</fullName>
    </recommendedName>
</protein>
<sequence>MAGTAALGLHLLGADAAGSLRSMTAAVVVLAVGGSVTPTGSVSAFGIEGAAARTAVDIAPLGVGLVGALLLGFFFLRSLKRAGREIPGSELAVRAGSLVVLFLVTLGGLAWAGHDVITIDGAKLGLDKIPGNDLPGGIADKLPGDLGGLLPDRISDLVDAKATVGFSVNTGTSLVAGAVWVVGVLIIALLASRRTPLPRGWDAVHRVLRPATSALTAVLVVAVLAGLAAALYAAIGDDRPGRVLGAALLGAPNGVWLAVPLGLFVPWEGRATGSLVGVLPSPADQLLSGADERALSVGRLAELDGRVWLLVVAVIVMMLYAGVLAAARTPREELSRVGYAGQCAVALGTVTGVALPLLVWLTGVSADASLSVLGFDAVGAGLSLSGSVPMALLLGVVWGAAAGAAGALLACVAGAEGSRAAPLALPPSGGGRGDRTYPDLAYVPGPYRPSPAYGPGSGAGEGEANPYLRPLREVEDGVRPRPGEPGRGAPAEAWGPGVPPAPRGAGASPGARDAGAPPGARDAGGGSRPPVGGGRSGPPPRGGAGVQPPTQAGSPPARSGPPPARGAEPPSAGSMGSVPHRKTKDGRHSAPTITGIPGPPVPPGAPGKGRGGAGSSAPPPEEEGPPPPGAPGRGRK</sequence>
<evidence type="ECO:0000256" key="2">
    <source>
        <dbReference type="SAM" id="Phobius"/>
    </source>
</evidence>
<feature type="transmembrane region" description="Helical" evidence="2">
    <location>
        <begin position="213"/>
        <end position="235"/>
    </location>
</feature>
<dbReference type="NCBIfam" id="NF038391">
    <property type="entry name" value="streptophobe"/>
    <property type="match status" value="1"/>
</dbReference>
<feature type="compositionally biased region" description="Low complexity" evidence="1">
    <location>
        <begin position="487"/>
        <end position="496"/>
    </location>
</feature>
<feature type="compositionally biased region" description="Low complexity" evidence="1">
    <location>
        <begin position="503"/>
        <end position="521"/>
    </location>
</feature>
<feature type="transmembrane region" description="Helical" evidence="2">
    <location>
        <begin position="58"/>
        <end position="79"/>
    </location>
</feature>
<feature type="transmembrane region" description="Helical" evidence="2">
    <location>
        <begin position="91"/>
        <end position="112"/>
    </location>
</feature>
<proteinExistence type="predicted"/>
<organism evidence="3 4">
    <name type="scientific">Streptomyces finlayi</name>
    <dbReference type="NCBI Taxonomy" id="67296"/>
    <lineage>
        <taxon>Bacteria</taxon>
        <taxon>Bacillati</taxon>
        <taxon>Actinomycetota</taxon>
        <taxon>Actinomycetes</taxon>
        <taxon>Kitasatosporales</taxon>
        <taxon>Streptomycetaceae</taxon>
        <taxon>Streptomyces</taxon>
    </lineage>
</organism>
<dbReference type="InterPro" id="IPR047724">
    <property type="entry name" value="Streptophobe"/>
</dbReference>
<comment type="caution">
    <text evidence="3">The sequence shown here is derived from an EMBL/GenBank/DDBJ whole genome shotgun (WGS) entry which is preliminary data.</text>
</comment>
<evidence type="ECO:0000313" key="4">
    <source>
        <dbReference type="Proteomes" id="UP000638353"/>
    </source>
</evidence>
<feature type="compositionally biased region" description="Gly residues" evidence="1">
    <location>
        <begin position="522"/>
        <end position="536"/>
    </location>
</feature>
<keyword evidence="2" id="KW-0472">Membrane</keyword>
<feature type="transmembrane region" description="Helical" evidence="2">
    <location>
        <begin position="174"/>
        <end position="192"/>
    </location>
</feature>
<feature type="transmembrane region" description="Helical" evidence="2">
    <location>
        <begin position="339"/>
        <end position="361"/>
    </location>
</feature>
<evidence type="ECO:0000256" key="1">
    <source>
        <dbReference type="SAM" id="MobiDB-lite"/>
    </source>
</evidence>
<feature type="compositionally biased region" description="Low complexity" evidence="1">
    <location>
        <begin position="565"/>
        <end position="574"/>
    </location>
</feature>
<reference evidence="3" key="2">
    <citation type="submission" date="2020-09" db="EMBL/GenBank/DDBJ databases">
        <authorList>
            <person name="Sun Q."/>
            <person name="Ohkuma M."/>
        </authorList>
    </citation>
    <scope>NUCLEOTIDE SEQUENCE</scope>
    <source>
        <strain evidence="3">JCM 4637</strain>
    </source>
</reference>
<name>A0A918WXT2_9ACTN</name>
<dbReference type="Proteomes" id="UP000638353">
    <property type="component" value="Unassembled WGS sequence"/>
</dbReference>
<gene>
    <name evidence="3" type="ORF">GCM10010334_32110</name>
</gene>
<feature type="compositionally biased region" description="Basic and acidic residues" evidence="1">
    <location>
        <begin position="470"/>
        <end position="484"/>
    </location>
</feature>
<dbReference type="AlphaFoldDB" id="A0A918WXT2"/>
<accession>A0A918WXT2</accession>
<evidence type="ECO:0008006" key="5">
    <source>
        <dbReference type="Google" id="ProtNLM"/>
    </source>
</evidence>